<feature type="compositionally biased region" description="Basic and acidic residues" evidence="1">
    <location>
        <begin position="1"/>
        <end position="41"/>
    </location>
</feature>
<gene>
    <name evidence="2" type="ORF">KOW79_007939</name>
</gene>
<dbReference type="Proteomes" id="UP000824219">
    <property type="component" value="Linkage Group LG09"/>
</dbReference>
<protein>
    <submittedName>
        <fullName evidence="2">Uncharacterized protein</fullName>
    </submittedName>
</protein>
<evidence type="ECO:0000313" key="2">
    <source>
        <dbReference type="EMBL" id="KAG7327995.1"/>
    </source>
</evidence>
<evidence type="ECO:0000313" key="3">
    <source>
        <dbReference type="Proteomes" id="UP000824219"/>
    </source>
</evidence>
<comment type="caution">
    <text evidence="2">The sequence shown here is derived from an EMBL/GenBank/DDBJ whole genome shotgun (WGS) entry which is preliminary data.</text>
</comment>
<reference evidence="2 3" key="1">
    <citation type="submission" date="2021-06" db="EMBL/GenBank/DDBJ databases">
        <title>Chromosome-level genome assembly of the red-tail catfish (Hemibagrus wyckioides).</title>
        <authorList>
            <person name="Shao F."/>
        </authorList>
    </citation>
    <scope>NUCLEOTIDE SEQUENCE [LARGE SCALE GENOMIC DNA]</scope>
    <source>
        <strain evidence="2">EC202008001</strain>
        <tissue evidence="2">Blood</tissue>
    </source>
</reference>
<dbReference type="AlphaFoldDB" id="A0A9D3SLM1"/>
<feature type="region of interest" description="Disordered" evidence="1">
    <location>
        <begin position="93"/>
        <end position="145"/>
    </location>
</feature>
<accession>A0A9D3SLM1</accession>
<proteinExistence type="predicted"/>
<organism evidence="2 3">
    <name type="scientific">Hemibagrus wyckioides</name>
    <dbReference type="NCBI Taxonomy" id="337641"/>
    <lineage>
        <taxon>Eukaryota</taxon>
        <taxon>Metazoa</taxon>
        <taxon>Chordata</taxon>
        <taxon>Craniata</taxon>
        <taxon>Vertebrata</taxon>
        <taxon>Euteleostomi</taxon>
        <taxon>Actinopterygii</taxon>
        <taxon>Neopterygii</taxon>
        <taxon>Teleostei</taxon>
        <taxon>Ostariophysi</taxon>
        <taxon>Siluriformes</taxon>
        <taxon>Bagridae</taxon>
        <taxon>Hemibagrus</taxon>
    </lineage>
</organism>
<keyword evidence="3" id="KW-1185">Reference proteome</keyword>
<feature type="compositionally biased region" description="Basic and acidic residues" evidence="1">
    <location>
        <begin position="105"/>
        <end position="122"/>
    </location>
</feature>
<feature type="region of interest" description="Disordered" evidence="1">
    <location>
        <begin position="1"/>
        <end position="73"/>
    </location>
</feature>
<sequence length="145" mass="16706">MEQEKELEQKLKQEKELENEKEKEPELEKENEKEKEPEQEKPFGCLYVYSARPDQSRPEPELSPPPEIDTDDTIYQYFPTLKMQLTILQDSFLNNSPGNEVVDFPESRAAGHADGIPQHDSDTLGQEYKQSSDLKTQPPVSTPEL</sequence>
<evidence type="ECO:0000256" key="1">
    <source>
        <dbReference type="SAM" id="MobiDB-lite"/>
    </source>
</evidence>
<name>A0A9D3SLM1_9TELE</name>
<feature type="compositionally biased region" description="Polar residues" evidence="1">
    <location>
        <begin position="128"/>
        <end position="145"/>
    </location>
</feature>
<dbReference type="EMBL" id="JAHKSW010000009">
    <property type="protein sequence ID" value="KAG7327995.1"/>
    <property type="molecule type" value="Genomic_DNA"/>
</dbReference>